<dbReference type="PANTHER" id="PTHR14021">
    <property type="entry name" value="IRON-SULFUR CLUSTER CO-CHAPERONE PROTEIN HSCB"/>
    <property type="match status" value="1"/>
</dbReference>
<dbReference type="InterPro" id="IPR004640">
    <property type="entry name" value="HscB"/>
</dbReference>
<gene>
    <name evidence="4" type="ORF">MCHLO_01831</name>
</gene>
<dbReference type="Pfam" id="PF07743">
    <property type="entry name" value="HSCB_C"/>
    <property type="match status" value="1"/>
</dbReference>
<dbReference type="InterPro" id="IPR009073">
    <property type="entry name" value="HscB_oligo_C"/>
</dbReference>
<dbReference type="NCBIfam" id="TIGR00714">
    <property type="entry name" value="hscB"/>
    <property type="match status" value="1"/>
</dbReference>
<dbReference type="Gene3D" id="1.20.1280.20">
    <property type="entry name" value="HscB, C-terminal domain"/>
    <property type="match status" value="1"/>
</dbReference>
<dbReference type="Proteomes" id="UP000815677">
    <property type="component" value="Unassembled WGS sequence"/>
</dbReference>
<dbReference type="SUPFAM" id="SSF47144">
    <property type="entry name" value="HSC20 (HSCB), C-terminal oligomerisation domain"/>
    <property type="match status" value="1"/>
</dbReference>
<evidence type="ECO:0000256" key="1">
    <source>
        <dbReference type="ARBA" id="ARBA00010476"/>
    </source>
</evidence>
<dbReference type="PANTHER" id="PTHR14021:SF15">
    <property type="entry name" value="IRON-SULFUR CLUSTER CO-CHAPERONE PROTEIN HSCB"/>
    <property type="match status" value="1"/>
</dbReference>
<keyword evidence="2" id="KW-0143">Chaperone</keyword>
<accession>A0ABQ0KZ65</accession>
<dbReference type="EMBL" id="DF839580">
    <property type="protein sequence ID" value="GAT44191.1"/>
    <property type="molecule type" value="Genomic_DNA"/>
</dbReference>
<name>A0ABQ0KZ65_MYCCL</name>
<proteinExistence type="inferred from homology"/>
<dbReference type="InterPro" id="IPR001623">
    <property type="entry name" value="DnaJ_domain"/>
</dbReference>
<keyword evidence="5" id="KW-1185">Reference proteome</keyword>
<evidence type="ECO:0000313" key="5">
    <source>
        <dbReference type="Proteomes" id="UP000815677"/>
    </source>
</evidence>
<dbReference type="PROSITE" id="PS50076">
    <property type="entry name" value="DNAJ_2"/>
    <property type="match status" value="1"/>
</dbReference>
<dbReference type="SUPFAM" id="SSF46565">
    <property type="entry name" value="Chaperone J-domain"/>
    <property type="match status" value="1"/>
</dbReference>
<evidence type="ECO:0000259" key="3">
    <source>
        <dbReference type="PROSITE" id="PS50076"/>
    </source>
</evidence>
<comment type="similarity">
    <text evidence="1">Belongs to the HscB family.</text>
</comment>
<dbReference type="InterPro" id="IPR036386">
    <property type="entry name" value="HscB_C_sf"/>
</dbReference>
<evidence type="ECO:0000256" key="2">
    <source>
        <dbReference type="ARBA" id="ARBA00023186"/>
    </source>
</evidence>
<protein>
    <recommendedName>
        <fullName evidence="3">J domain-containing protein</fullName>
    </recommendedName>
</protein>
<reference evidence="4" key="1">
    <citation type="submission" date="2014-09" db="EMBL/GenBank/DDBJ databases">
        <title>Genome sequence of the luminous mushroom Mycena chlorophos for searching fungal bioluminescence genes.</title>
        <authorList>
            <person name="Tanaka Y."/>
            <person name="Kasuga D."/>
            <person name="Oba Y."/>
            <person name="Hase S."/>
            <person name="Sato K."/>
            <person name="Oba Y."/>
            <person name="Sakakibara Y."/>
        </authorList>
    </citation>
    <scope>NUCLEOTIDE SEQUENCE</scope>
</reference>
<sequence>MRRLLSTLASRCASCSRPLVMRLPACTSCGSISPIPNSVPFHDLFSLPTRPNPFIVDQTLLKRRFREAQAVCHPDSWASKGQHNQDVAQGLSSRLNEAYNTLASPLRRAEYLLGQHGLGISETDQLEHAELIMEVMETRESIDDAGDPDTVTQIMDENAEKIGGIVAEMEGLVGREDWMGLKEAAVRLRYQESIANAGKEKLDKLES</sequence>
<dbReference type="InterPro" id="IPR036869">
    <property type="entry name" value="J_dom_sf"/>
</dbReference>
<feature type="domain" description="J" evidence="3">
    <location>
        <begin position="40"/>
        <end position="115"/>
    </location>
</feature>
<organism evidence="4 5">
    <name type="scientific">Mycena chlorophos</name>
    <name type="common">Agaric fungus</name>
    <name type="synonym">Agaricus chlorophos</name>
    <dbReference type="NCBI Taxonomy" id="658473"/>
    <lineage>
        <taxon>Eukaryota</taxon>
        <taxon>Fungi</taxon>
        <taxon>Dikarya</taxon>
        <taxon>Basidiomycota</taxon>
        <taxon>Agaricomycotina</taxon>
        <taxon>Agaricomycetes</taxon>
        <taxon>Agaricomycetidae</taxon>
        <taxon>Agaricales</taxon>
        <taxon>Marasmiineae</taxon>
        <taxon>Mycenaceae</taxon>
        <taxon>Mycena</taxon>
    </lineage>
</organism>
<evidence type="ECO:0000313" key="4">
    <source>
        <dbReference type="EMBL" id="GAT44191.1"/>
    </source>
</evidence>
<dbReference type="Gene3D" id="1.10.287.110">
    <property type="entry name" value="DnaJ domain"/>
    <property type="match status" value="1"/>
</dbReference>